<dbReference type="GO" id="GO:0006457">
    <property type="term" value="P:protein folding"/>
    <property type="evidence" value="ECO:0007669"/>
    <property type="project" value="TreeGrafter"/>
</dbReference>
<accession>A0A8B7NUC0</accession>
<evidence type="ECO:0000313" key="3">
    <source>
        <dbReference type="RefSeq" id="XP_018017310.1"/>
    </source>
</evidence>
<name>A0A8B7NUC0_HYAAZ</name>
<dbReference type="PANTHER" id="PTHR12356:SF19">
    <property type="entry name" value="NUDC DOMAIN-CONTAINING PROTEIN 3"/>
    <property type="match status" value="1"/>
</dbReference>
<dbReference type="RefSeq" id="XP_018017310.1">
    <property type="nucleotide sequence ID" value="XM_018161821.2"/>
</dbReference>
<organism evidence="2 3">
    <name type="scientific">Hyalella azteca</name>
    <name type="common">Amphipod</name>
    <dbReference type="NCBI Taxonomy" id="294128"/>
    <lineage>
        <taxon>Eukaryota</taxon>
        <taxon>Metazoa</taxon>
        <taxon>Ecdysozoa</taxon>
        <taxon>Arthropoda</taxon>
        <taxon>Crustacea</taxon>
        <taxon>Multicrustacea</taxon>
        <taxon>Malacostraca</taxon>
        <taxon>Eumalacostraca</taxon>
        <taxon>Peracarida</taxon>
        <taxon>Amphipoda</taxon>
        <taxon>Senticaudata</taxon>
        <taxon>Talitrida</taxon>
        <taxon>Talitroidea</taxon>
        <taxon>Hyalellidae</taxon>
        <taxon>Hyalella</taxon>
    </lineage>
</organism>
<dbReference type="Gene3D" id="2.60.40.790">
    <property type="match status" value="1"/>
</dbReference>
<dbReference type="GO" id="GO:0051082">
    <property type="term" value="F:unfolded protein binding"/>
    <property type="evidence" value="ECO:0007669"/>
    <property type="project" value="TreeGrafter"/>
</dbReference>
<dbReference type="OrthoDB" id="515366at2759"/>
<evidence type="ECO:0000259" key="1">
    <source>
        <dbReference type="PROSITE" id="PS51203"/>
    </source>
</evidence>
<dbReference type="Pfam" id="PF04969">
    <property type="entry name" value="CS"/>
    <property type="match status" value="1"/>
</dbReference>
<dbReference type="PROSITE" id="PS51203">
    <property type="entry name" value="CS"/>
    <property type="match status" value="1"/>
</dbReference>
<dbReference type="PANTHER" id="PTHR12356">
    <property type="entry name" value="NUCLEAR MOVEMENT PROTEIN NUDC"/>
    <property type="match status" value="1"/>
</dbReference>
<dbReference type="Proteomes" id="UP000694843">
    <property type="component" value="Unplaced"/>
</dbReference>
<dbReference type="GO" id="GO:0005737">
    <property type="term" value="C:cytoplasm"/>
    <property type="evidence" value="ECO:0007669"/>
    <property type="project" value="TreeGrafter"/>
</dbReference>
<keyword evidence="2" id="KW-1185">Reference proteome</keyword>
<proteinExistence type="predicted"/>
<dbReference type="InterPro" id="IPR007052">
    <property type="entry name" value="CS_dom"/>
</dbReference>
<dbReference type="GeneID" id="108673933"/>
<dbReference type="AlphaFoldDB" id="A0A8B7NUC0"/>
<dbReference type="InterPro" id="IPR037898">
    <property type="entry name" value="NudC_fam"/>
</dbReference>
<gene>
    <name evidence="3" type="primary">LOC108673933</name>
</gene>
<reference evidence="3" key="1">
    <citation type="submission" date="2025-08" db="UniProtKB">
        <authorList>
            <consortium name="RefSeq"/>
        </authorList>
    </citation>
    <scope>IDENTIFICATION</scope>
    <source>
        <tissue evidence="3">Whole organism</tissue>
    </source>
</reference>
<feature type="domain" description="CS" evidence="1">
    <location>
        <begin position="166"/>
        <end position="257"/>
    </location>
</feature>
<dbReference type="KEGG" id="hazt:108673933"/>
<dbReference type="InterPro" id="IPR008978">
    <property type="entry name" value="HSP20-like_chaperone"/>
</dbReference>
<sequence>MSNAAVFHSTSSDLEADAALNKILNSVHGSVPQLLDTIFAFLAKTKPDIFSSDGISLEHLVSQSLHKWRSKVLQEQKATALPHGLAAGASTKIPETITDIPTEQITTSKGEKNGIPQNNDQPLEFHCTTSKSLIQIPSGGSEFHCSNVAAEEIVTSTNVPDCNQESAKSPYSWSQTMEDLDIKVTVPSHVVKGKQVIVAIKDSSIYVALKATPETILLHGALRMPVDSSESLWDLTPGCFITLHLTKREALWWRDSALVGVMGTIEGATTPERDFGSMPVDEQADIRRIVFDAEQKAAGKPVSDTLKMESLLRNAWDAPGSPFKGQPFDLSQVNIVPQGPS</sequence>
<dbReference type="SUPFAM" id="SSF49764">
    <property type="entry name" value="HSP20-like chaperones"/>
    <property type="match status" value="1"/>
</dbReference>
<protein>
    <submittedName>
        <fullName evidence="3">NudC domain-containing protein 3</fullName>
    </submittedName>
</protein>
<evidence type="ECO:0000313" key="2">
    <source>
        <dbReference type="Proteomes" id="UP000694843"/>
    </source>
</evidence>
<dbReference type="CDD" id="cd06467">
    <property type="entry name" value="p23_NUDC_like"/>
    <property type="match status" value="1"/>
</dbReference>